<organism evidence="2 3">
    <name type="scientific">Phanerochaete sordida</name>
    <dbReference type="NCBI Taxonomy" id="48140"/>
    <lineage>
        <taxon>Eukaryota</taxon>
        <taxon>Fungi</taxon>
        <taxon>Dikarya</taxon>
        <taxon>Basidiomycota</taxon>
        <taxon>Agaricomycotina</taxon>
        <taxon>Agaricomycetes</taxon>
        <taxon>Polyporales</taxon>
        <taxon>Phanerochaetaceae</taxon>
        <taxon>Phanerochaete</taxon>
    </lineage>
</organism>
<feature type="region of interest" description="Disordered" evidence="1">
    <location>
        <begin position="19"/>
        <end position="41"/>
    </location>
</feature>
<gene>
    <name evidence="2" type="ORF">PsYK624_063040</name>
</gene>
<protein>
    <submittedName>
        <fullName evidence="2">Uncharacterized protein</fullName>
    </submittedName>
</protein>
<keyword evidence="3" id="KW-1185">Reference proteome</keyword>
<evidence type="ECO:0000313" key="3">
    <source>
        <dbReference type="Proteomes" id="UP000703269"/>
    </source>
</evidence>
<comment type="caution">
    <text evidence="2">The sequence shown here is derived from an EMBL/GenBank/DDBJ whole genome shotgun (WGS) entry which is preliminary data.</text>
</comment>
<dbReference type="AlphaFoldDB" id="A0A9P3LDB8"/>
<name>A0A9P3LDB8_9APHY</name>
<evidence type="ECO:0000256" key="1">
    <source>
        <dbReference type="SAM" id="MobiDB-lite"/>
    </source>
</evidence>
<reference evidence="2 3" key="1">
    <citation type="submission" date="2021-08" db="EMBL/GenBank/DDBJ databases">
        <title>Draft Genome Sequence of Phanerochaete sordida strain YK-624.</title>
        <authorList>
            <person name="Mori T."/>
            <person name="Dohra H."/>
            <person name="Suzuki T."/>
            <person name="Kawagishi H."/>
            <person name="Hirai H."/>
        </authorList>
    </citation>
    <scope>NUCLEOTIDE SEQUENCE [LARGE SCALE GENOMIC DNA]</scope>
    <source>
        <strain evidence="2 3">YK-624</strain>
    </source>
</reference>
<evidence type="ECO:0000313" key="2">
    <source>
        <dbReference type="EMBL" id="GJE90178.1"/>
    </source>
</evidence>
<sequence length="97" mass="10242">MMPSHVFASCLARRAPRRALNVERSSAAGPDYSQGGRTTSRDAVVARHKSTCLPVVDDMDIGGYLTRISCQSFASPPSVPFATSAGRTHSATAFAAQ</sequence>
<dbReference type="EMBL" id="BPQB01000015">
    <property type="protein sequence ID" value="GJE90178.1"/>
    <property type="molecule type" value="Genomic_DNA"/>
</dbReference>
<accession>A0A9P3LDB8</accession>
<proteinExistence type="predicted"/>
<dbReference type="Proteomes" id="UP000703269">
    <property type="component" value="Unassembled WGS sequence"/>
</dbReference>